<dbReference type="Proteomes" id="UP000632222">
    <property type="component" value="Unassembled WGS sequence"/>
</dbReference>
<sequence length="153" mass="17630">MTALEKPVPATSGDEVQYLANLYINLYRAHNMLRTSRSLRDTTMKYLGQEIAGVRKRLLQLTDNTFDPMIQCIGHIYKSAMEAIEARDWLWEQRGQLESEIRRLKGDKDPGPEHKKRLNARMALVKSINEEIELINGLGHDTLRVTVRLGNRN</sequence>
<proteinExistence type="predicted"/>
<dbReference type="RefSeq" id="WP_189005326.1">
    <property type="nucleotide sequence ID" value="NZ_BMOD01000018.1"/>
</dbReference>
<keyword evidence="2" id="KW-1185">Reference proteome</keyword>
<accession>A0ABQ2D7F1</accession>
<evidence type="ECO:0000313" key="2">
    <source>
        <dbReference type="Proteomes" id="UP000632222"/>
    </source>
</evidence>
<comment type="caution">
    <text evidence="1">The sequence shown here is derived from an EMBL/GenBank/DDBJ whole genome shotgun (WGS) entry which is preliminary data.</text>
</comment>
<evidence type="ECO:0000313" key="1">
    <source>
        <dbReference type="EMBL" id="GGJ48046.1"/>
    </source>
</evidence>
<reference evidence="2" key="1">
    <citation type="journal article" date="2019" name="Int. J. Syst. Evol. Microbiol.">
        <title>The Global Catalogue of Microorganisms (GCM) 10K type strain sequencing project: providing services to taxonomists for standard genome sequencing and annotation.</title>
        <authorList>
            <consortium name="The Broad Institute Genomics Platform"/>
            <consortium name="The Broad Institute Genome Sequencing Center for Infectious Disease"/>
            <person name="Wu L."/>
            <person name="Ma J."/>
        </authorList>
    </citation>
    <scope>NUCLEOTIDE SEQUENCE [LARGE SCALE GENOMIC DNA]</scope>
    <source>
        <strain evidence="2">JCM 14370</strain>
    </source>
</reference>
<organism evidence="1 2">
    <name type="scientific">Deinococcus roseus</name>
    <dbReference type="NCBI Taxonomy" id="392414"/>
    <lineage>
        <taxon>Bacteria</taxon>
        <taxon>Thermotogati</taxon>
        <taxon>Deinococcota</taxon>
        <taxon>Deinococci</taxon>
        <taxon>Deinococcales</taxon>
        <taxon>Deinococcaceae</taxon>
        <taxon>Deinococcus</taxon>
    </lineage>
</organism>
<name>A0ABQ2D7F1_9DEIO</name>
<protein>
    <submittedName>
        <fullName evidence="1">Uncharacterized protein</fullName>
    </submittedName>
</protein>
<gene>
    <name evidence="1" type="ORF">GCM10008938_37570</name>
</gene>
<dbReference type="EMBL" id="BMOD01000018">
    <property type="protein sequence ID" value="GGJ48046.1"/>
    <property type="molecule type" value="Genomic_DNA"/>
</dbReference>